<dbReference type="GO" id="GO:0010494">
    <property type="term" value="C:cytoplasmic stress granule"/>
    <property type="evidence" value="ECO:0007669"/>
    <property type="project" value="UniProtKB-SubCell"/>
</dbReference>
<dbReference type="GO" id="GO:0003730">
    <property type="term" value="F:mRNA 3'-UTR binding"/>
    <property type="evidence" value="ECO:0007669"/>
    <property type="project" value="TreeGrafter"/>
</dbReference>
<proteinExistence type="predicted"/>
<dbReference type="GO" id="GO:0048170">
    <property type="term" value="P:positive regulation of long-term neuronal synaptic plasticity"/>
    <property type="evidence" value="ECO:0007669"/>
    <property type="project" value="TreeGrafter"/>
</dbReference>
<dbReference type="SUPFAM" id="SSF54791">
    <property type="entry name" value="Eukaryotic type KH-domain (KH-domain type I)"/>
    <property type="match status" value="2"/>
</dbReference>
<feature type="compositionally biased region" description="Polar residues" evidence="6">
    <location>
        <begin position="1188"/>
        <end position="1242"/>
    </location>
</feature>
<feature type="compositionally biased region" description="Low complexity" evidence="6">
    <location>
        <begin position="991"/>
        <end position="1000"/>
    </location>
</feature>
<dbReference type="OrthoDB" id="551053at2759"/>
<keyword evidence="9" id="KW-1185">Reference proteome</keyword>
<dbReference type="PANTHER" id="PTHR10603">
    <property type="entry name" value="FRAGILE X MENTAL RETARDATION SYNDROME-RELATED PROTEIN"/>
    <property type="match status" value="1"/>
</dbReference>
<dbReference type="GO" id="GO:0005634">
    <property type="term" value="C:nucleus"/>
    <property type="evidence" value="ECO:0007669"/>
    <property type="project" value="TreeGrafter"/>
</dbReference>
<evidence type="ECO:0000256" key="3">
    <source>
        <dbReference type="ARBA" id="ARBA00034103"/>
    </source>
</evidence>
<evidence type="ECO:0000256" key="2">
    <source>
        <dbReference type="ARBA" id="ARBA00023018"/>
    </source>
</evidence>
<reference evidence="8" key="1">
    <citation type="submission" date="2021-02" db="EMBL/GenBank/DDBJ databases">
        <authorList>
            <person name="Nowell W R."/>
        </authorList>
    </citation>
    <scope>NUCLEOTIDE SEQUENCE</scope>
</reference>
<dbReference type="InterPro" id="IPR036612">
    <property type="entry name" value="KH_dom_type_1_sf"/>
</dbReference>
<dbReference type="GO" id="GO:0099577">
    <property type="term" value="P:regulation of translation at presynapse, modulating synaptic transmission"/>
    <property type="evidence" value="ECO:0007669"/>
    <property type="project" value="TreeGrafter"/>
</dbReference>
<evidence type="ECO:0000313" key="8">
    <source>
        <dbReference type="EMBL" id="CAF0776301.1"/>
    </source>
</evidence>
<dbReference type="Proteomes" id="UP000663832">
    <property type="component" value="Unassembled WGS sequence"/>
</dbReference>
<dbReference type="GO" id="GO:0045182">
    <property type="term" value="F:translation regulator activity"/>
    <property type="evidence" value="ECO:0007669"/>
    <property type="project" value="TreeGrafter"/>
</dbReference>
<dbReference type="PANTHER" id="PTHR10603:SF7">
    <property type="entry name" value="FRAGILE X MESSENGER RIBONUCLEOPROTEIN 1 HOMOLOG"/>
    <property type="match status" value="1"/>
</dbReference>
<organism evidence="8 9">
    <name type="scientific">Adineta steineri</name>
    <dbReference type="NCBI Taxonomy" id="433720"/>
    <lineage>
        <taxon>Eukaryota</taxon>
        <taxon>Metazoa</taxon>
        <taxon>Spiralia</taxon>
        <taxon>Gnathifera</taxon>
        <taxon>Rotifera</taxon>
        <taxon>Eurotatoria</taxon>
        <taxon>Bdelloidea</taxon>
        <taxon>Adinetida</taxon>
        <taxon>Adinetidae</taxon>
        <taxon>Adineta</taxon>
    </lineage>
</organism>
<feature type="coiled-coil region" evidence="5">
    <location>
        <begin position="12"/>
        <end position="247"/>
    </location>
</feature>
<keyword evidence="5" id="KW-0175">Coiled coil</keyword>
<sequence>MDLEGTKLRSQLTAFQSELETIRLKVQKLTDENESLRHELRRSAEEKLSGVHPNTILNFNNDSKFEIQKRQIELLEQERDDTMRLYEQSQQIISQLEEQNKDLKDPFKPHLIKLDMQNKQAQEEHARTEVQLAQEINILRDELLKRSKELTNSQLTVKELERQNENLQAKVYEKEDDLRNHLKKANGYDGTFVAFQSSIDGLEARLEHALKEKGNAQQQRDDMEYKLKELTHQHRLLQEKLDETMDQLQHQVHIQTTTEHTNDGGQDRFEHERMHRTIDELIEQAAVKTRTAVEDVRQQYNENLERIMQEYNTMEAELNQKQIEFDKCLRAKRSVEEELEKILQERRFNLEKSSIDNDDLAKRCFNSERERDEIQLKYEQIHQTYKILQQSYDAEKINHEHKQKELTERLQKITNDLDKMTRDYTATFNELNELKKRLSSTQSEQILLQRRITELIKRHEEQIVEKETECLTRLKQRDDVNRTTFNELRNLVNRQQRMIMKYKEECHTIASQSETKISELKQKIENIRTRNEQLQSENADVKRKETEMDRILAKNANRIKILEERLRDTEEQAIEASRRVAKQLVRDRLAITQGDHYSYLRTNNSASLFNLPSFSPHIAPTTTNIDSIEHRDFFVVDYKVSAQGASYSDIVSSDKIRCPNTNPPITTASFKRIELPVGKDIREVCSNPANHKDFKRTTGAAVVRYDEQKESLIVISDNDATLRRAQILSEMHFRNLRSKAKLVQETEKVSKQLELMKVNQTEKYFEKFTLKNDLMGLAIGTHGSNISKAREVPGITGIEVEDDTCTFKVFGDSEKSVKEARSLLEYIEDTVTIPRELIGKVIGKKGHIIQEIVDKSGVIRVKIEGDNEQSTTRDENTYPTQVPFVFVGTVESVTNAKVLLDYHMSCLKEFDELQEKKIQVNEQFRTIIGPQGPNVNTTINNSGYQGGRSQRYDSDRMNNSANARNYHDTGYQQQQQQQQPRNDNYNSQQTRRPNNYPTGNGNRGRRGAGSNAYRTGPQGETVTEMIAVLPDDKTNELIDCSSSTITVTRKHRSWADQVESEDEEEEMSANRIVTMSQPKPTMKRGGQRRRRNGRNRVRLAHGERGYTERRRDNDDENVSYDTQETNEGQQQYNDPSSSYRNNNNNNNRYNNNRGSRGQRGGGYNRNYNNNPSEYYEDSYGYSGQSQQNSTSRKSQPSSLHNNNNGIDSANGATSPINETVNGNDNNITKGQKTTKHQSNGLK</sequence>
<feature type="compositionally biased region" description="Basic residues" evidence="6">
    <location>
        <begin position="1081"/>
        <end position="1099"/>
    </location>
</feature>
<dbReference type="InterPro" id="IPR040148">
    <property type="entry name" value="FMR1"/>
</dbReference>
<comment type="caution">
    <text evidence="8">The sequence shown here is derived from an EMBL/GenBank/DDBJ whole genome shotgun (WGS) entry which is preliminary data.</text>
</comment>
<feature type="compositionally biased region" description="Basic and acidic residues" evidence="6">
    <location>
        <begin position="1100"/>
        <end position="1113"/>
    </location>
</feature>
<dbReference type="InterPro" id="IPR004088">
    <property type="entry name" value="KH_dom_type_1"/>
</dbReference>
<gene>
    <name evidence="8" type="ORF">QVE165_LOCUS2903</name>
</gene>
<feature type="compositionally biased region" description="Polar residues" evidence="6">
    <location>
        <begin position="933"/>
        <end position="943"/>
    </location>
</feature>
<dbReference type="AlphaFoldDB" id="A0A813QZW9"/>
<feature type="region of interest" description="Disordered" evidence="6">
    <location>
        <begin position="1052"/>
        <end position="1242"/>
    </location>
</feature>
<feature type="compositionally biased region" description="Low complexity" evidence="6">
    <location>
        <begin position="1132"/>
        <end position="1155"/>
    </location>
</feature>
<dbReference type="GO" id="GO:0043005">
    <property type="term" value="C:neuron projection"/>
    <property type="evidence" value="ECO:0007669"/>
    <property type="project" value="TreeGrafter"/>
</dbReference>
<evidence type="ECO:0000256" key="6">
    <source>
        <dbReference type="SAM" id="MobiDB-lite"/>
    </source>
</evidence>
<dbReference type="EMBL" id="CAJNOM010000009">
    <property type="protein sequence ID" value="CAF0776301.1"/>
    <property type="molecule type" value="Genomic_DNA"/>
</dbReference>
<name>A0A813QZW9_9BILA</name>
<evidence type="ECO:0000256" key="4">
    <source>
        <dbReference type="PROSITE-ProRule" id="PRU00117"/>
    </source>
</evidence>
<protein>
    <recommendedName>
        <fullName evidence="7">K Homology domain-containing protein</fullName>
    </recommendedName>
</protein>
<feature type="domain" description="K Homology" evidence="7">
    <location>
        <begin position="762"/>
        <end position="829"/>
    </location>
</feature>
<feature type="coiled-coil region" evidence="5">
    <location>
        <begin position="290"/>
        <end position="345"/>
    </location>
</feature>
<feature type="compositionally biased region" description="Low complexity" evidence="6">
    <location>
        <begin position="1164"/>
        <end position="1187"/>
    </location>
</feature>
<dbReference type="CDD" id="cd22425">
    <property type="entry name" value="KH_I_FMR1_FXR_rpt1"/>
    <property type="match status" value="1"/>
</dbReference>
<feature type="domain" description="K Homology" evidence="7">
    <location>
        <begin position="830"/>
        <end position="905"/>
    </location>
</feature>
<feature type="compositionally biased region" description="Polar residues" evidence="6">
    <location>
        <begin position="980"/>
        <end position="990"/>
    </location>
</feature>
<dbReference type="Pfam" id="PF00013">
    <property type="entry name" value="KH_1"/>
    <property type="match status" value="1"/>
</dbReference>
<feature type="region of interest" description="Disordered" evidence="6">
    <location>
        <begin position="928"/>
        <end position="1021"/>
    </location>
</feature>
<dbReference type="FunFam" id="3.30.1370.10:FF:000054">
    <property type="entry name" value="Fragile X mental retardation protein 1"/>
    <property type="match status" value="1"/>
</dbReference>
<dbReference type="GO" id="GO:0051028">
    <property type="term" value="P:mRNA transport"/>
    <property type="evidence" value="ECO:0007669"/>
    <property type="project" value="TreeGrafter"/>
</dbReference>
<dbReference type="InterPro" id="IPR040472">
    <property type="entry name" value="FMRP_KH0"/>
</dbReference>
<evidence type="ECO:0000313" key="9">
    <source>
        <dbReference type="Proteomes" id="UP000663832"/>
    </source>
</evidence>
<accession>A0A813QZW9</accession>
<dbReference type="SMART" id="SM00322">
    <property type="entry name" value="KH"/>
    <property type="match status" value="2"/>
</dbReference>
<feature type="coiled-coil region" evidence="5">
    <location>
        <begin position="396"/>
        <end position="579"/>
    </location>
</feature>
<dbReference type="PROSITE" id="PS50084">
    <property type="entry name" value="KH_TYPE_1"/>
    <property type="match status" value="2"/>
</dbReference>
<keyword evidence="4" id="KW-0694">RNA-binding</keyword>
<dbReference type="GO" id="GO:0048513">
    <property type="term" value="P:animal organ development"/>
    <property type="evidence" value="ECO:0007669"/>
    <property type="project" value="TreeGrafter"/>
</dbReference>
<dbReference type="GO" id="GO:0043488">
    <property type="term" value="P:regulation of mRNA stability"/>
    <property type="evidence" value="ECO:0007669"/>
    <property type="project" value="TreeGrafter"/>
</dbReference>
<dbReference type="Gene3D" id="3.30.1370.10">
    <property type="entry name" value="K Homology domain, type 1"/>
    <property type="match status" value="2"/>
</dbReference>
<feature type="compositionally biased region" description="Polar residues" evidence="6">
    <location>
        <begin position="1119"/>
        <end position="1131"/>
    </location>
</feature>
<dbReference type="GO" id="GO:0098793">
    <property type="term" value="C:presynapse"/>
    <property type="evidence" value="ECO:0007669"/>
    <property type="project" value="GOC"/>
</dbReference>
<dbReference type="CDD" id="cd22426">
    <property type="entry name" value="KH_I_FMR1_FXR_rpt2"/>
    <property type="match status" value="1"/>
</dbReference>
<dbReference type="Gene3D" id="2.30.30.140">
    <property type="match status" value="1"/>
</dbReference>
<comment type="subcellular location">
    <subcellularLocation>
        <location evidence="1">Cytoplasm</location>
        <location evidence="1">Stress granule</location>
    </subcellularLocation>
    <subcellularLocation>
        <location evidence="3">Synapse</location>
    </subcellularLocation>
</comment>
<dbReference type="GO" id="GO:0045727">
    <property type="term" value="P:positive regulation of translation"/>
    <property type="evidence" value="ECO:0007669"/>
    <property type="project" value="TreeGrafter"/>
</dbReference>
<dbReference type="Pfam" id="PF17904">
    <property type="entry name" value="KH_9"/>
    <property type="match status" value="1"/>
</dbReference>
<evidence type="ECO:0000256" key="5">
    <source>
        <dbReference type="SAM" id="Coils"/>
    </source>
</evidence>
<evidence type="ECO:0000259" key="7">
    <source>
        <dbReference type="SMART" id="SM00322"/>
    </source>
</evidence>
<keyword evidence="2" id="KW-0770">Synapse</keyword>
<feature type="compositionally biased region" description="Acidic residues" evidence="6">
    <location>
        <begin position="1058"/>
        <end position="1067"/>
    </location>
</feature>
<evidence type="ECO:0000256" key="1">
    <source>
        <dbReference type="ARBA" id="ARBA00004210"/>
    </source>
</evidence>
<dbReference type="InterPro" id="IPR004087">
    <property type="entry name" value="KH_dom"/>
</dbReference>